<keyword evidence="2" id="KW-0472">Membrane</keyword>
<sequence>MAQIDKQETTTSTRDFVLGALIGGAVGAATALFLAPKSGKEFRDDLTLQAELLKERSAEWKEQAIDKSSELANAAKEKTAVLSQTVQDQSSGLVEKVKSIKGEAATPALEDAVDQTADTVEKATDIAAAKLNEVEEAIDSTEKTISENAPKEEPVTKN</sequence>
<keyword evidence="2" id="KW-1133">Transmembrane helix</keyword>
<dbReference type="AlphaFoldDB" id="A0A0C2V4C4"/>
<dbReference type="Proteomes" id="UP000031938">
    <property type="component" value="Unassembled WGS sequence"/>
</dbReference>
<keyword evidence="4" id="KW-1185">Reference proteome</keyword>
<keyword evidence="2" id="KW-0812">Transmembrane</keyword>
<feature type="region of interest" description="Disordered" evidence="1">
    <location>
        <begin position="138"/>
        <end position="158"/>
    </location>
</feature>
<dbReference type="OrthoDB" id="9810874at2"/>
<dbReference type="EMBL" id="JXRP01000020">
    <property type="protein sequence ID" value="KIL43882.1"/>
    <property type="molecule type" value="Genomic_DNA"/>
</dbReference>
<dbReference type="InterPro" id="IPR052928">
    <property type="entry name" value="Desiccation-related_membrane"/>
</dbReference>
<proteinExistence type="predicted"/>
<dbReference type="PANTHER" id="PTHR35792:SF1">
    <property type="entry name" value="SLL0268 PROTEIN"/>
    <property type="match status" value="1"/>
</dbReference>
<dbReference type="PATRIC" id="fig|889306.3.peg.3722"/>
<comment type="caution">
    <text evidence="3">The sequence shown here is derived from an EMBL/GenBank/DDBJ whole genome shotgun (WGS) entry which is preliminary data.</text>
</comment>
<gene>
    <name evidence="3" type="ORF">KP78_37060</name>
</gene>
<organism evidence="3 4">
    <name type="scientific">Jeotgalibacillus soli</name>
    <dbReference type="NCBI Taxonomy" id="889306"/>
    <lineage>
        <taxon>Bacteria</taxon>
        <taxon>Bacillati</taxon>
        <taxon>Bacillota</taxon>
        <taxon>Bacilli</taxon>
        <taxon>Bacillales</taxon>
        <taxon>Caryophanaceae</taxon>
        <taxon>Jeotgalibacillus</taxon>
    </lineage>
</organism>
<name>A0A0C2V4C4_9BACL</name>
<dbReference type="InterPro" id="IPR024623">
    <property type="entry name" value="YtxH"/>
</dbReference>
<dbReference type="PANTHER" id="PTHR35792">
    <property type="entry name" value="GENERAL STRESS PROTEIN"/>
    <property type="match status" value="1"/>
</dbReference>
<reference evidence="3 4" key="1">
    <citation type="submission" date="2015-01" db="EMBL/GenBank/DDBJ databases">
        <title>Genome sequencing of Jeotgalibacillus soli.</title>
        <authorList>
            <person name="Goh K.M."/>
            <person name="Chan K.-G."/>
            <person name="Yaakop A.S."/>
            <person name="Ee R."/>
            <person name="Gan H.M."/>
            <person name="Chan C.S."/>
        </authorList>
    </citation>
    <scope>NUCLEOTIDE SEQUENCE [LARGE SCALE GENOMIC DNA]</scope>
    <source>
        <strain evidence="3 4">P9</strain>
    </source>
</reference>
<dbReference type="RefSeq" id="WP_041090823.1">
    <property type="nucleotide sequence ID" value="NZ_JXRP01000020.1"/>
</dbReference>
<feature type="compositionally biased region" description="Basic and acidic residues" evidence="1">
    <location>
        <begin position="140"/>
        <end position="158"/>
    </location>
</feature>
<evidence type="ECO:0000313" key="3">
    <source>
        <dbReference type="EMBL" id="KIL43882.1"/>
    </source>
</evidence>
<evidence type="ECO:0000313" key="4">
    <source>
        <dbReference type="Proteomes" id="UP000031938"/>
    </source>
</evidence>
<evidence type="ECO:0000256" key="2">
    <source>
        <dbReference type="SAM" id="Phobius"/>
    </source>
</evidence>
<dbReference type="STRING" id="889306.KP78_37060"/>
<dbReference type="Pfam" id="PF12732">
    <property type="entry name" value="YtxH"/>
    <property type="match status" value="1"/>
</dbReference>
<protein>
    <recommendedName>
        <fullName evidence="5">General stress protein</fullName>
    </recommendedName>
</protein>
<feature type="transmembrane region" description="Helical" evidence="2">
    <location>
        <begin position="16"/>
        <end position="35"/>
    </location>
</feature>
<accession>A0A0C2V4C4</accession>
<evidence type="ECO:0000256" key="1">
    <source>
        <dbReference type="SAM" id="MobiDB-lite"/>
    </source>
</evidence>
<evidence type="ECO:0008006" key="5">
    <source>
        <dbReference type="Google" id="ProtNLM"/>
    </source>
</evidence>